<evidence type="ECO:0000256" key="7">
    <source>
        <dbReference type="SAM" id="Phobius"/>
    </source>
</evidence>
<sequence length="403" mass="43701">MKFQILVSSSHGAMRMLDMAATSETEARHHAQAQGFRVLSVKTTESSSAQGAMSQKRWTTGRSQFDPGLFAQELGALLEAGLSVMESLQTLGSREPAAVREQMYNPMQRTLEEGQPLSAAMTRIKDKFPHLLIASVKASEYTGDMSASLRRYALTHKRMQGLREKVVSASIYPALLTAVAIVVLIFLLGVVVPKFAGLIDSNSQQIPAASRLLMRWGTLVNQHFNAIVLVLGALAAGGIFTLSRTSVRDWIGAHATKLPLVGGYVRLYRQTQFWQTSAMLIEGGVPAPQAFGMSVNLLGADDAQRLQSTLLKINSGHELAEAFNAAGMVDSVSYRMLKVAQKTGQLGRVLGQLAGFQSDVLERGIDRLTRLLEPILMIVIGLAIGGVVVLMYMPIFDLASSIQ</sequence>
<comment type="similarity">
    <text evidence="2">Belongs to the GSP F family.</text>
</comment>
<evidence type="ECO:0000313" key="10">
    <source>
        <dbReference type="Proteomes" id="UP001596084"/>
    </source>
</evidence>
<dbReference type="InterPro" id="IPR003004">
    <property type="entry name" value="GspF/PilC"/>
</dbReference>
<keyword evidence="10" id="KW-1185">Reference proteome</keyword>
<evidence type="ECO:0000256" key="3">
    <source>
        <dbReference type="ARBA" id="ARBA00022475"/>
    </source>
</evidence>
<dbReference type="InterPro" id="IPR042094">
    <property type="entry name" value="T2SS_GspF_sf"/>
</dbReference>
<gene>
    <name evidence="9" type="ORF">ACFPP7_13895</name>
</gene>
<keyword evidence="3" id="KW-1003">Cell membrane</keyword>
<feature type="transmembrane region" description="Helical" evidence="7">
    <location>
        <begin position="166"/>
        <end position="192"/>
    </location>
</feature>
<keyword evidence="5 7" id="KW-1133">Transmembrane helix</keyword>
<feature type="domain" description="Type II secretion system protein GspF" evidence="8">
    <location>
        <begin position="70"/>
        <end position="193"/>
    </location>
</feature>
<keyword evidence="4 7" id="KW-0812">Transmembrane</keyword>
<dbReference type="PANTHER" id="PTHR30012">
    <property type="entry name" value="GENERAL SECRETION PATHWAY PROTEIN"/>
    <property type="match status" value="1"/>
</dbReference>
<organism evidence="9 10">
    <name type="scientific">Polaromonas jejuensis</name>
    <dbReference type="NCBI Taxonomy" id="457502"/>
    <lineage>
        <taxon>Bacteria</taxon>
        <taxon>Pseudomonadati</taxon>
        <taxon>Pseudomonadota</taxon>
        <taxon>Betaproteobacteria</taxon>
        <taxon>Burkholderiales</taxon>
        <taxon>Comamonadaceae</taxon>
        <taxon>Polaromonas</taxon>
    </lineage>
</organism>
<feature type="transmembrane region" description="Helical" evidence="7">
    <location>
        <begin position="223"/>
        <end position="242"/>
    </location>
</feature>
<accession>A0ABW0QCK8</accession>
<dbReference type="InterPro" id="IPR018076">
    <property type="entry name" value="T2SS_GspF_dom"/>
</dbReference>
<evidence type="ECO:0000256" key="5">
    <source>
        <dbReference type="ARBA" id="ARBA00022989"/>
    </source>
</evidence>
<evidence type="ECO:0000256" key="6">
    <source>
        <dbReference type="ARBA" id="ARBA00023136"/>
    </source>
</evidence>
<feature type="domain" description="Type II secretion system protein GspF" evidence="8">
    <location>
        <begin position="276"/>
        <end position="394"/>
    </location>
</feature>
<name>A0ABW0QCK8_9BURK</name>
<keyword evidence="6 7" id="KW-0472">Membrane</keyword>
<protein>
    <submittedName>
        <fullName evidence="9">Type II secretion system F family protein</fullName>
    </submittedName>
</protein>
<dbReference type="PRINTS" id="PR00812">
    <property type="entry name" value="BCTERIALGSPF"/>
</dbReference>
<evidence type="ECO:0000256" key="1">
    <source>
        <dbReference type="ARBA" id="ARBA00004651"/>
    </source>
</evidence>
<evidence type="ECO:0000313" key="9">
    <source>
        <dbReference type="EMBL" id="MFC5521995.1"/>
    </source>
</evidence>
<evidence type="ECO:0000256" key="2">
    <source>
        <dbReference type="ARBA" id="ARBA00005745"/>
    </source>
</evidence>
<dbReference type="PANTHER" id="PTHR30012:SF0">
    <property type="entry name" value="TYPE II SECRETION SYSTEM PROTEIN F-RELATED"/>
    <property type="match status" value="1"/>
</dbReference>
<dbReference type="Gene3D" id="1.20.81.30">
    <property type="entry name" value="Type II secretion system (T2SS), domain F"/>
    <property type="match status" value="2"/>
</dbReference>
<dbReference type="RefSeq" id="WP_068835556.1">
    <property type="nucleotide sequence ID" value="NZ_JBHSMX010000021.1"/>
</dbReference>
<comment type="subcellular location">
    <subcellularLocation>
        <location evidence="1">Cell membrane</location>
        <topology evidence="1">Multi-pass membrane protein</topology>
    </subcellularLocation>
</comment>
<feature type="transmembrane region" description="Helical" evidence="7">
    <location>
        <begin position="375"/>
        <end position="395"/>
    </location>
</feature>
<dbReference type="EMBL" id="JBHSMX010000021">
    <property type="protein sequence ID" value="MFC5521995.1"/>
    <property type="molecule type" value="Genomic_DNA"/>
</dbReference>
<comment type="caution">
    <text evidence="9">The sequence shown here is derived from an EMBL/GenBank/DDBJ whole genome shotgun (WGS) entry which is preliminary data.</text>
</comment>
<dbReference type="Proteomes" id="UP001596084">
    <property type="component" value="Unassembled WGS sequence"/>
</dbReference>
<reference evidence="10" key="1">
    <citation type="journal article" date="2019" name="Int. J. Syst. Evol. Microbiol.">
        <title>The Global Catalogue of Microorganisms (GCM) 10K type strain sequencing project: providing services to taxonomists for standard genome sequencing and annotation.</title>
        <authorList>
            <consortium name="The Broad Institute Genomics Platform"/>
            <consortium name="The Broad Institute Genome Sequencing Center for Infectious Disease"/>
            <person name="Wu L."/>
            <person name="Ma J."/>
        </authorList>
    </citation>
    <scope>NUCLEOTIDE SEQUENCE [LARGE SCALE GENOMIC DNA]</scope>
    <source>
        <strain evidence="10">CGMCC 4.7277</strain>
    </source>
</reference>
<evidence type="ECO:0000259" key="8">
    <source>
        <dbReference type="Pfam" id="PF00482"/>
    </source>
</evidence>
<evidence type="ECO:0000256" key="4">
    <source>
        <dbReference type="ARBA" id="ARBA00022692"/>
    </source>
</evidence>
<proteinExistence type="inferred from homology"/>
<dbReference type="Pfam" id="PF00482">
    <property type="entry name" value="T2SSF"/>
    <property type="match status" value="2"/>
</dbReference>